<dbReference type="NCBIfam" id="TIGR04447">
    <property type="entry name" value="PatC_TenC_TruC"/>
    <property type="match status" value="1"/>
</dbReference>
<comment type="caution">
    <text evidence="2">The sequence shown here is derived from an EMBL/GenBank/DDBJ whole genome shotgun (WGS) entry which is preliminary data.</text>
</comment>
<evidence type="ECO:0000313" key="3">
    <source>
        <dbReference type="Proteomes" id="UP001576780"/>
    </source>
</evidence>
<evidence type="ECO:0000256" key="1">
    <source>
        <dbReference type="SAM" id="MobiDB-lite"/>
    </source>
</evidence>
<dbReference type="InterPro" id="IPR031035">
    <property type="entry name" value="PatC_TenC_TruC"/>
</dbReference>
<feature type="compositionally biased region" description="Basic and acidic residues" evidence="1">
    <location>
        <begin position="75"/>
        <end position="92"/>
    </location>
</feature>
<dbReference type="RefSeq" id="WP_413276080.1">
    <property type="nucleotide sequence ID" value="NZ_JBHFNT010000041.1"/>
</dbReference>
<dbReference type="Gene3D" id="2.60.120.200">
    <property type="match status" value="1"/>
</dbReference>
<sequence length="134" mass="15025">MNQWHHIAGTYDGKRMKVSVYDKTDRRNSGTIDGANWVKDELVIGDRQSNVELGVDKNMASKKEEKTPPTSSKTESSKTESKKTSPAEKAAEVIKCSSSATGLEDYGFWCEQVSKERAARTEPDPPFRRGRIWA</sequence>
<gene>
    <name evidence="2" type="ORF">ACE1CA_03730</name>
</gene>
<protein>
    <submittedName>
        <fullName evidence="2">Cyanobactin biosynthesis PatC/TenC/TruC family protein</fullName>
    </submittedName>
</protein>
<organism evidence="2 3">
    <name type="scientific">Floridaenema evergladense BLCC-F167</name>
    <dbReference type="NCBI Taxonomy" id="3153639"/>
    <lineage>
        <taxon>Bacteria</taxon>
        <taxon>Bacillati</taxon>
        <taxon>Cyanobacteriota</taxon>
        <taxon>Cyanophyceae</taxon>
        <taxon>Oscillatoriophycideae</taxon>
        <taxon>Aerosakkonematales</taxon>
        <taxon>Aerosakkonemataceae</taxon>
        <taxon>Floridanema</taxon>
        <taxon>Floridanema evergladense</taxon>
    </lineage>
</organism>
<name>A0ABV4WEW2_9CYAN</name>
<evidence type="ECO:0000313" key="2">
    <source>
        <dbReference type="EMBL" id="MFB2833624.1"/>
    </source>
</evidence>
<feature type="region of interest" description="Disordered" evidence="1">
    <location>
        <begin position="115"/>
        <end position="134"/>
    </location>
</feature>
<dbReference type="EMBL" id="JBHFNT010000041">
    <property type="protein sequence ID" value="MFB2833624.1"/>
    <property type="molecule type" value="Genomic_DNA"/>
</dbReference>
<proteinExistence type="predicted"/>
<keyword evidence="3" id="KW-1185">Reference proteome</keyword>
<accession>A0ABV4WEW2</accession>
<feature type="region of interest" description="Disordered" evidence="1">
    <location>
        <begin position="48"/>
        <end position="93"/>
    </location>
</feature>
<reference evidence="2 3" key="1">
    <citation type="submission" date="2024-09" db="EMBL/GenBank/DDBJ databases">
        <title>Floridaenema gen nov. (Aerosakkonemataceae, Aerosakkonematales ord. nov., Cyanobacteria) from benthic tropical and subtropical fresh waters, with the description of four new species.</title>
        <authorList>
            <person name="Moretto J.A."/>
            <person name="Berthold D.E."/>
            <person name="Lefler F.W."/>
            <person name="Huang I.-S."/>
            <person name="Laughinghouse H. IV."/>
        </authorList>
    </citation>
    <scope>NUCLEOTIDE SEQUENCE [LARGE SCALE GENOMIC DNA]</scope>
    <source>
        <strain evidence="2 3">BLCC-F167</strain>
    </source>
</reference>
<dbReference type="Proteomes" id="UP001576780">
    <property type="component" value="Unassembled WGS sequence"/>
</dbReference>
<feature type="compositionally biased region" description="Basic and acidic residues" evidence="1">
    <location>
        <begin position="115"/>
        <end position="127"/>
    </location>
</feature>